<evidence type="ECO:0000256" key="2">
    <source>
        <dbReference type="SAM" id="Phobius"/>
    </source>
</evidence>
<dbReference type="AlphaFoldDB" id="A0AAX1J6W1"/>
<organism evidence="4 6">
    <name type="scientific">Mycobacterium kubicae</name>
    <dbReference type="NCBI Taxonomy" id="120959"/>
    <lineage>
        <taxon>Bacteria</taxon>
        <taxon>Bacillati</taxon>
        <taxon>Actinomycetota</taxon>
        <taxon>Actinomycetes</taxon>
        <taxon>Mycobacteriales</taxon>
        <taxon>Mycobacteriaceae</taxon>
        <taxon>Mycobacterium</taxon>
        <taxon>Mycobacterium simiae complex</taxon>
    </lineage>
</organism>
<protein>
    <submittedName>
        <fullName evidence="4">Uncharacterized protein</fullName>
    </submittedName>
</protein>
<dbReference type="EMBL" id="BLKU01000005">
    <property type="protein sequence ID" value="GFG67730.1"/>
    <property type="molecule type" value="Genomic_DNA"/>
</dbReference>
<evidence type="ECO:0000313" key="5">
    <source>
        <dbReference type="Proteomes" id="UP000465306"/>
    </source>
</evidence>
<reference evidence="4" key="3">
    <citation type="submission" date="2020-11" db="EMBL/GenBank/DDBJ databases">
        <title>Intraspecies plasmid and genomic variation of Mycobacterium kubicae revealed by the complete genome sequences of two clinical isolates.</title>
        <authorList>
            <person name="Hendrix J.R."/>
            <person name="Epperson L.E."/>
            <person name="Honda J.R."/>
            <person name="Strong M."/>
        </authorList>
    </citation>
    <scope>NUCLEOTIDE SEQUENCE</scope>
    <source>
        <strain evidence="4">JCM 13573</strain>
    </source>
</reference>
<evidence type="ECO:0000256" key="1">
    <source>
        <dbReference type="SAM" id="MobiDB-lite"/>
    </source>
</evidence>
<feature type="region of interest" description="Disordered" evidence="1">
    <location>
        <begin position="67"/>
        <end position="99"/>
    </location>
</feature>
<accession>A0AAX1J6W1</accession>
<dbReference type="RefSeq" id="WP_163703921.1">
    <property type="nucleotide sequence ID" value="NZ_BLKU01000005.1"/>
</dbReference>
<keyword evidence="2" id="KW-1133">Transmembrane helix</keyword>
<evidence type="ECO:0000313" key="4">
    <source>
        <dbReference type="EMBL" id="QPI36337.1"/>
    </source>
</evidence>
<reference evidence="3" key="2">
    <citation type="submission" date="2020-02" db="EMBL/GenBank/DDBJ databases">
        <authorList>
            <person name="Matsumoto Y."/>
            <person name="Kinjo T."/>
            <person name="Motooka D."/>
            <person name="Nabeya D."/>
            <person name="Jung N."/>
            <person name="Uechi K."/>
            <person name="Horii T."/>
            <person name="Iida T."/>
            <person name="Fujita J."/>
            <person name="Nakamura S."/>
        </authorList>
    </citation>
    <scope>NUCLEOTIDE SEQUENCE</scope>
    <source>
        <strain evidence="3">JCM 13573</strain>
    </source>
</reference>
<proteinExistence type="predicted"/>
<keyword evidence="5" id="KW-1185">Reference proteome</keyword>
<feature type="transmembrane region" description="Helical" evidence="2">
    <location>
        <begin position="17"/>
        <end position="42"/>
    </location>
</feature>
<dbReference type="KEGG" id="mku:I2456_17740"/>
<reference evidence="3 5" key="1">
    <citation type="journal article" date="2019" name="Emerg. Microbes Infect.">
        <title>Comprehensive subspecies identification of 175 nontuberculous mycobacteria species based on 7547 genomic profiles.</title>
        <authorList>
            <person name="Matsumoto Y."/>
            <person name="Kinjo T."/>
            <person name="Motooka D."/>
            <person name="Nabeya D."/>
            <person name="Jung N."/>
            <person name="Uechi K."/>
            <person name="Horii T."/>
            <person name="Iida T."/>
            <person name="Fujita J."/>
            <person name="Nakamura S."/>
        </authorList>
    </citation>
    <scope>NUCLEOTIDE SEQUENCE [LARGE SCALE GENOMIC DNA]</scope>
    <source>
        <strain evidence="3 5">JCM 13573</strain>
    </source>
</reference>
<feature type="compositionally biased region" description="Pro residues" evidence="1">
    <location>
        <begin position="80"/>
        <end position="99"/>
    </location>
</feature>
<dbReference type="Proteomes" id="UP000663583">
    <property type="component" value="Chromosome"/>
</dbReference>
<name>A0AAX1J6W1_9MYCO</name>
<sequence>MTETAPAAAPRQMSTRWLYPALAVTGIAVGIFVIAAGVYLLFVHPNSGHAAQQDCCKSMEADMKKMMDDPKMPMNKPSMSPMPPSMSPMPSMPMPTRTP</sequence>
<keyword evidence="2" id="KW-0812">Transmembrane</keyword>
<evidence type="ECO:0000313" key="3">
    <source>
        <dbReference type="EMBL" id="GFG67730.1"/>
    </source>
</evidence>
<keyword evidence="2" id="KW-0472">Membrane</keyword>
<gene>
    <name evidence="4" type="ORF">I2456_17740</name>
    <name evidence="3" type="ORF">MKUB_52200</name>
</gene>
<evidence type="ECO:0000313" key="6">
    <source>
        <dbReference type="Proteomes" id="UP000663583"/>
    </source>
</evidence>
<dbReference type="Proteomes" id="UP000465306">
    <property type="component" value="Unassembled WGS sequence"/>
</dbReference>
<dbReference type="EMBL" id="CP065047">
    <property type="protein sequence ID" value="QPI36337.1"/>
    <property type="molecule type" value="Genomic_DNA"/>
</dbReference>